<dbReference type="EMBL" id="KZ113456">
    <property type="protein sequence ID" value="OTF84624.1"/>
    <property type="molecule type" value="Genomic_DNA"/>
</dbReference>
<protein>
    <submittedName>
        <fullName evidence="1">Uncharacterized protein</fullName>
    </submittedName>
</protein>
<gene>
    <name evidence="1" type="ORF">HannXRQ_Chr00c0133g0571881</name>
</gene>
<reference evidence="1" key="1">
    <citation type="submission" date="2017-02" db="EMBL/GenBank/DDBJ databases">
        <title>Sunflower complete genome.</title>
        <authorList>
            <person name="Langlade N."/>
            <person name="Munos S."/>
        </authorList>
    </citation>
    <scope>NUCLEOTIDE SEQUENCE [LARGE SCALE GENOMIC DNA]</scope>
    <source>
        <tissue evidence="1">Leaves</tissue>
    </source>
</reference>
<accession>A0A1Y3BXH1</accession>
<proteinExistence type="predicted"/>
<dbReference type="AlphaFoldDB" id="A0A1Y3BXH1"/>
<dbReference type="InParanoid" id="A0A1Y3BXH1"/>
<name>A0A1Y3BXH1_HELAN</name>
<organism evidence="1">
    <name type="scientific">Helianthus annuus</name>
    <name type="common">Common sunflower</name>
    <dbReference type="NCBI Taxonomy" id="4232"/>
    <lineage>
        <taxon>Eukaryota</taxon>
        <taxon>Viridiplantae</taxon>
        <taxon>Streptophyta</taxon>
        <taxon>Embryophyta</taxon>
        <taxon>Tracheophyta</taxon>
        <taxon>Spermatophyta</taxon>
        <taxon>Magnoliopsida</taxon>
        <taxon>eudicotyledons</taxon>
        <taxon>Gunneridae</taxon>
        <taxon>Pentapetalae</taxon>
        <taxon>asterids</taxon>
        <taxon>campanulids</taxon>
        <taxon>Asterales</taxon>
        <taxon>Asteraceae</taxon>
        <taxon>Asteroideae</taxon>
        <taxon>Heliantheae alliance</taxon>
        <taxon>Heliantheae</taxon>
        <taxon>Helianthus</taxon>
    </lineage>
</organism>
<evidence type="ECO:0000313" key="1">
    <source>
        <dbReference type="EMBL" id="OTF84624.1"/>
    </source>
</evidence>
<sequence>MADHSDDEVIEISRDQFVQTVDEALRKEYGFFFSHEEPNVPQLYSAKRYYHH</sequence>